<organism evidence="5 6">
    <name type="scientific">Gloeophyllum trabeum (strain ATCC 11539 / FP-39264 / Madison 617)</name>
    <name type="common">Brown rot fungus</name>
    <dbReference type="NCBI Taxonomy" id="670483"/>
    <lineage>
        <taxon>Eukaryota</taxon>
        <taxon>Fungi</taxon>
        <taxon>Dikarya</taxon>
        <taxon>Basidiomycota</taxon>
        <taxon>Agaricomycotina</taxon>
        <taxon>Agaricomycetes</taxon>
        <taxon>Gloeophyllales</taxon>
        <taxon>Gloeophyllaceae</taxon>
        <taxon>Gloeophyllum</taxon>
    </lineage>
</organism>
<dbReference type="STRING" id="670483.S7Q7H9"/>
<dbReference type="InterPro" id="IPR001245">
    <property type="entry name" value="Ser-Thr/Tyr_kinase_cat_dom"/>
</dbReference>
<dbReference type="SMART" id="SM00220">
    <property type="entry name" value="S_TKc"/>
    <property type="match status" value="1"/>
</dbReference>
<dbReference type="GO" id="GO:0005524">
    <property type="term" value="F:ATP binding"/>
    <property type="evidence" value="ECO:0007669"/>
    <property type="project" value="InterPro"/>
</dbReference>
<accession>S7Q7H9</accession>
<proteinExistence type="inferred from homology"/>
<dbReference type="eggNOG" id="KOG0192">
    <property type="taxonomic scope" value="Eukaryota"/>
</dbReference>
<reference evidence="5 6" key="1">
    <citation type="journal article" date="2012" name="Science">
        <title>The Paleozoic origin of enzymatic lignin decomposition reconstructed from 31 fungal genomes.</title>
        <authorList>
            <person name="Floudas D."/>
            <person name="Binder M."/>
            <person name="Riley R."/>
            <person name="Barry K."/>
            <person name="Blanchette R.A."/>
            <person name="Henrissat B."/>
            <person name="Martinez A.T."/>
            <person name="Otillar R."/>
            <person name="Spatafora J.W."/>
            <person name="Yadav J.S."/>
            <person name="Aerts A."/>
            <person name="Benoit I."/>
            <person name="Boyd A."/>
            <person name="Carlson A."/>
            <person name="Copeland A."/>
            <person name="Coutinho P.M."/>
            <person name="de Vries R.P."/>
            <person name="Ferreira P."/>
            <person name="Findley K."/>
            <person name="Foster B."/>
            <person name="Gaskell J."/>
            <person name="Glotzer D."/>
            <person name="Gorecki P."/>
            <person name="Heitman J."/>
            <person name="Hesse C."/>
            <person name="Hori C."/>
            <person name="Igarashi K."/>
            <person name="Jurgens J.A."/>
            <person name="Kallen N."/>
            <person name="Kersten P."/>
            <person name="Kohler A."/>
            <person name="Kuees U."/>
            <person name="Kumar T.K.A."/>
            <person name="Kuo A."/>
            <person name="LaButti K."/>
            <person name="Larrondo L.F."/>
            <person name="Lindquist E."/>
            <person name="Ling A."/>
            <person name="Lombard V."/>
            <person name="Lucas S."/>
            <person name="Lundell T."/>
            <person name="Martin R."/>
            <person name="McLaughlin D.J."/>
            <person name="Morgenstern I."/>
            <person name="Morin E."/>
            <person name="Murat C."/>
            <person name="Nagy L.G."/>
            <person name="Nolan M."/>
            <person name="Ohm R.A."/>
            <person name="Patyshakuliyeva A."/>
            <person name="Rokas A."/>
            <person name="Ruiz-Duenas F.J."/>
            <person name="Sabat G."/>
            <person name="Salamov A."/>
            <person name="Samejima M."/>
            <person name="Schmutz J."/>
            <person name="Slot J.C."/>
            <person name="St John F."/>
            <person name="Stenlid J."/>
            <person name="Sun H."/>
            <person name="Sun S."/>
            <person name="Syed K."/>
            <person name="Tsang A."/>
            <person name="Wiebenga A."/>
            <person name="Young D."/>
            <person name="Pisabarro A."/>
            <person name="Eastwood D.C."/>
            <person name="Martin F."/>
            <person name="Cullen D."/>
            <person name="Grigoriev I.V."/>
            <person name="Hibbett D.S."/>
        </authorList>
    </citation>
    <scope>NUCLEOTIDE SEQUENCE [LARGE SCALE GENOMIC DNA]</scope>
    <source>
        <strain evidence="5 6">ATCC 11539</strain>
    </source>
</reference>
<gene>
    <name evidence="5" type="ORF">GLOTRDRAFT_93862</name>
</gene>
<dbReference type="InterPro" id="IPR056884">
    <property type="entry name" value="NPHP3-like_N"/>
</dbReference>
<dbReference type="InterPro" id="IPR000719">
    <property type="entry name" value="Prot_kinase_dom"/>
</dbReference>
<evidence type="ECO:0000256" key="3">
    <source>
        <dbReference type="SAM" id="MobiDB-lite"/>
    </source>
</evidence>
<dbReference type="Proteomes" id="UP000030669">
    <property type="component" value="Unassembled WGS sequence"/>
</dbReference>
<keyword evidence="6" id="KW-1185">Reference proteome</keyword>
<keyword evidence="2" id="KW-0677">Repeat</keyword>
<evidence type="ECO:0000313" key="5">
    <source>
        <dbReference type="EMBL" id="EPQ55413.1"/>
    </source>
</evidence>
<dbReference type="SUPFAM" id="SSF56112">
    <property type="entry name" value="Protein kinase-like (PK-like)"/>
    <property type="match status" value="1"/>
</dbReference>
<dbReference type="SUPFAM" id="SSF52540">
    <property type="entry name" value="P-loop containing nucleoside triphosphate hydrolases"/>
    <property type="match status" value="1"/>
</dbReference>
<dbReference type="GO" id="GO:0004672">
    <property type="term" value="F:protein kinase activity"/>
    <property type="evidence" value="ECO:0007669"/>
    <property type="project" value="InterPro"/>
</dbReference>
<dbReference type="InterPro" id="IPR011009">
    <property type="entry name" value="Kinase-like_dom_sf"/>
</dbReference>
<evidence type="ECO:0000313" key="6">
    <source>
        <dbReference type="Proteomes" id="UP000030669"/>
    </source>
</evidence>
<dbReference type="KEGG" id="gtr:GLOTRDRAFT_93862"/>
<protein>
    <recommendedName>
        <fullName evidence="4">Protein kinase domain-containing protein</fullName>
    </recommendedName>
</protein>
<dbReference type="HOGENOM" id="CLU_269608_0_0_1"/>
<dbReference type="InterPro" id="IPR027417">
    <property type="entry name" value="P-loop_NTPase"/>
</dbReference>
<dbReference type="RefSeq" id="XP_007866538.1">
    <property type="nucleotide sequence ID" value="XM_007868347.1"/>
</dbReference>
<sequence>MDLDPVSWGSRRQRSAWTSVTHDLPGDSPPSTNKGRKPKTFFNLNFKRRAKTNTALNLSDRGHSSLGHKEPMWTDTERLNLETTRSDQAISTAKDIARALAVVADSLEVLPFLKPVGAVMGKLIEVIMDVRGNATEWTLLGRRARDWLMSFQAHAMVYDVRDDQDMKEMLEHYASRYDQGASEYYSGISGTTFAETAELSGSAGFGKTTISHTLARVLFDAKRPEPTLGPILGASYFFQSDGDARRGGTTVGSRGGLTDTFATIARALAQVFPSYRNHLLRALENTVPDHASDQFHDLLVAPLMNCAAPSPPFTIILDALDECRDWHELLTLLQSQIQLLRFHVRFFITTRPTESITNALENIRCARSLDISSYNEENNDDIEQYFRQHFHQLALSHDKKEPWRSDEHIQKLTARAGGLFIWASTICKYLSNSSNPDADIRRVEEELDLRGTATDDPEAGLHDMYHALLINAYSTLGQDSTRRAFRPVLAMTILSSPSHPLDPASITEVLGYSSVSDVATILGSLRGVIDYGEGSKIYMRHPSFSRYVEYACDDERFKIVPSSDHSMIAVACFQLLHAALRHHRRSHCTVQYWISIASDSRLIPRGEGFDYASSCWIEHLCKSSGARDDDLMSALGRFLEYDVIHWAALREHCGADAAGPLRHLWQYCENQGIHHHRNCKVVSQFVDGIKEDMRKDPNLIYASLLCTVPSTEAHREVRSMFLRSYGWEVSFRARVISTSGRKSSFFKMQDIIFSRTAGARESIPRKVLYMPIMQAGPLQVDDRTHPLEVLLLYPCIYDMAYCLMGSEEFAQYAYSVEGVTEPLAMLQHALLSSGANRELSNLTYSERIAIEAILLAGERFTDIPGRAKTLARPQDMVRRVNERVVMLHPHILPSYGTTRYDEFLPEVPFEEIRLFLKANPAADRLALELNICQIKEVAEALAHLHHTEPSVVYGFMEPRHIFIIDGHVAIREFPLWEPQAWLYDYTGRSLAEVKAVHSAPEIIHQLPNKKQLHMTPECDVYSFAMTAYEIFTGKEPFVLDYSVLWENEKTNWEDAVMEGIRPRRPTPQVAPQLTDALWSLIQDCWKQDPLVRPTMSEVVQRLEDSSIDFYKTTNLPQPDEHKAKPGKWWFRVLADGPLWSCHKCNTGFGKRVWPLASYEGQWHKQPTPRNPIAGAAVSDKLPVSGNYYAKGYLIGTHMAAHGIALKQPHCDE</sequence>
<dbReference type="PROSITE" id="PS50011">
    <property type="entry name" value="PROTEIN_KINASE_DOM"/>
    <property type="match status" value="1"/>
</dbReference>
<dbReference type="GeneID" id="19309555"/>
<evidence type="ECO:0000259" key="4">
    <source>
        <dbReference type="PROSITE" id="PS50011"/>
    </source>
</evidence>
<feature type="region of interest" description="Disordered" evidence="3">
    <location>
        <begin position="1"/>
        <end position="39"/>
    </location>
</feature>
<comment type="similarity">
    <text evidence="1">Belongs to the protein kinase superfamily. TKL Ser/Thr protein kinase family. ROCO subfamily.</text>
</comment>
<evidence type="ECO:0000256" key="2">
    <source>
        <dbReference type="ARBA" id="ARBA00022737"/>
    </source>
</evidence>
<dbReference type="Pfam" id="PF07714">
    <property type="entry name" value="PK_Tyr_Ser-Thr"/>
    <property type="match status" value="1"/>
</dbReference>
<dbReference type="Pfam" id="PF24883">
    <property type="entry name" value="NPHP3_N"/>
    <property type="match status" value="1"/>
</dbReference>
<dbReference type="PANTHER" id="PTHR10039">
    <property type="entry name" value="AMELOGENIN"/>
    <property type="match status" value="1"/>
</dbReference>
<feature type="domain" description="Protein kinase" evidence="4">
    <location>
        <begin position="825"/>
        <end position="1110"/>
    </location>
</feature>
<dbReference type="AlphaFoldDB" id="S7Q7H9"/>
<name>S7Q7H9_GLOTA</name>
<evidence type="ECO:0000256" key="1">
    <source>
        <dbReference type="ARBA" id="ARBA00008171"/>
    </source>
</evidence>
<dbReference type="EMBL" id="KB469302">
    <property type="protein sequence ID" value="EPQ55413.1"/>
    <property type="molecule type" value="Genomic_DNA"/>
</dbReference>
<dbReference type="OrthoDB" id="538607at2759"/>
<dbReference type="Gene3D" id="1.10.510.10">
    <property type="entry name" value="Transferase(Phosphotransferase) domain 1"/>
    <property type="match status" value="1"/>
</dbReference>
<dbReference type="PANTHER" id="PTHR10039:SF17">
    <property type="entry name" value="FUNGAL STAND N-TERMINAL GOODBYE DOMAIN-CONTAINING PROTEIN-RELATED"/>
    <property type="match status" value="1"/>
</dbReference>